<evidence type="ECO:0000313" key="2">
    <source>
        <dbReference type="EMBL" id="MFH6772258.1"/>
    </source>
</evidence>
<dbReference type="Proteomes" id="UP001610100">
    <property type="component" value="Unassembled WGS sequence"/>
</dbReference>
<evidence type="ECO:0000259" key="1">
    <source>
        <dbReference type="PROSITE" id="PS51352"/>
    </source>
</evidence>
<dbReference type="SUPFAM" id="SSF52833">
    <property type="entry name" value="Thioredoxin-like"/>
    <property type="match status" value="1"/>
</dbReference>
<proteinExistence type="predicted"/>
<comment type="caution">
    <text evidence="2">The sequence shown here is derived from an EMBL/GenBank/DDBJ whole genome shotgun (WGS) entry which is preliminary data.</text>
</comment>
<dbReference type="InterPro" id="IPR013766">
    <property type="entry name" value="Thioredoxin_domain"/>
</dbReference>
<dbReference type="RefSeq" id="WP_344741572.1">
    <property type="nucleotide sequence ID" value="NZ_BAABAY010000002.1"/>
</dbReference>
<accession>A0ABW7N2H5</accession>
<protein>
    <recommendedName>
        <fullName evidence="1">Thioredoxin domain-containing protein</fullName>
    </recommendedName>
</protein>
<gene>
    <name evidence="2" type="ORF">V8G58_09975</name>
</gene>
<keyword evidence="3" id="KW-1185">Reference proteome</keyword>
<dbReference type="PROSITE" id="PS51352">
    <property type="entry name" value="THIOREDOXIN_2"/>
    <property type="match status" value="1"/>
</dbReference>
<feature type="domain" description="Thioredoxin" evidence="1">
    <location>
        <begin position="324"/>
        <end position="465"/>
    </location>
</feature>
<dbReference type="InterPro" id="IPR036249">
    <property type="entry name" value="Thioredoxin-like_sf"/>
</dbReference>
<name>A0ABW7N2H5_9FLAO</name>
<evidence type="ECO:0000313" key="3">
    <source>
        <dbReference type="Proteomes" id="UP001610100"/>
    </source>
</evidence>
<dbReference type="Gene3D" id="3.40.30.10">
    <property type="entry name" value="Glutaredoxin"/>
    <property type="match status" value="1"/>
</dbReference>
<organism evidence="2 3">
    <name type="scientific">Gaetbulibacter aestuarii</name>
    <dbReference type="NCBI Taxonomy" id="1502358"/>
    <lineage>
        <taxon>Bacteria</taxon>
        <taxon>Pseudomonadati</taxon>
        <taxon>Bacteroidota</taxon>
        <taxon>Flavobacteriia</taxon>
        <taxon>Flavobacteriales</taxon>
        <taxon>Flavobacteriaceae</taxon>
        <taxon>Gaetbulibacter</taxon>
    </lineage>
</organism>
<reference evidence="2 3" key="1">
    <citation type="submission" date="2024-02" db="EMBL/GenBank/DDBJ databases">
        <title>A Gaetbulibacter species isolated from tidal flats and genomic insights of their niches.</title>
        <authorList>
            <person name="Ye Y."/>
        </authorList>
    </citation>
    <scope>NUCLEOTIDE SEQUENCE [LARGE SCALE GENOMIC DNA]</scope>
    <source>
        <strain evidence="2 3">KYW382</strain>
    </source>
</reference>
<sequence>MSALFLGCANKANDTNNDYAYFGGEIVNPQSNYIILTKDEKPIDTIMLDGKNRFMYKFDHVEEGLYSFYHGGELQMIMLEPKDSLLIRLNTMEFDESLVFSGIGSKRNNFLINDFLENEKTKPRLYSYCQLSPEDYISHIDSVKASKMQKLNDFVAKYGASEMFKDFVKTNAEYSYYSSKEIYPFLHRGKNKREILASLPDDFFDYRKNIDYNDEKLKDHFLYRAFLRYSFNTEALQEHLNHTNKDSFGRTSLCYNMDKLKLIDSLVKNPKMKDDLLYYFTINYLTQCKNLDNNQKVLNFFLAKSKNSKNNQTLERFNTAVQNLQIGHDFPNIALVNYDNHDVNINDVIKQPTVISFWSNDYFNHFRESHFKIKELRKKYPEVNFIMINIDDLSNSDKSKLALKQNRFGYTNEYFLKDPKKSAEDLAVYPMTKTFLVNHNDKIVNNNTNIFSVHFEEQLLGLINQ</sequence>
<dbReference type="EMBL" id="JBAWKB010000002">
    <property type="protein sequence ID" value="MFH6772258.1"/>
    <property type="molecule type" value="Genomic_DNA"/>
</dbReference>